<evidence type="ECO:0000313" key="16">
    <source>
        <dbReference type="EMBL" id="BCJ85323.1"/>
    </source>
</evidence>
<dbReference type="SMART" id="SM01130">
    <property type="entry name" value="DHDPS"/>
    <property type="match status" value="1"/>
</dbReference>
<evidence type="ECO:0000256" key="7">
    <source>
        <dbReference type="ARBA" id="ARBA00022915"/>
    </source>
</evidence>
<keyword evidence="7 12" id="KW-0220">Diaminopimelate biosynthesis</keyword>
<evidence type="ECO:0000256" key="9">
    <source>
        <dbReference type="ARBA" id="ARBA00023239"/>
    </source>
</evidence>
<name>A0A7I8D5A2_9BACL</name>
<keyword evidence="8 12" id="KW-0457">Lysine biosynthesis</keyword>
<dbReference type="PIRSF" id="PIRSF001365">
    <property type="entry name" value="DHDPS"/>
    <property type="match status" value="1"/>
</dbReference>
<dbReference type="PANTHER" id="PTHR12128">
    <property type="entry name" value="DIHYDRODIPICOLINATE SYNTHASE"/>
    <property type="match status" value="1"/>
</dbReference>
<organism evidence="16 17">
    <name type="scientific">Effusibacillus dendaii</name>
    <dbReference type="NCBI Taxonomy" id="2743772"/>
    <lineage>
        <taxon>Bacteria</taxon>
        <taxon>Bacillati</taxon>
        <taxon>Bacillota</taxon>
        <taxon>Bacilli</taxon>
        <taxon>Bacillales</taxon>
        <taxon>Alicyclobacillaceae</taxon>
        <taxon>Effusibacillus</taxon>
    </lineage>
</organism>
<sequence length="293" mass="32219">MDFGRIVTAMVTPFDENLKIDYNRLQKVVDHLLKTGTESIVVTGTTGESPTLSHQEKLDLFKKVVEFANGRAKVIAGTSTNDTAASVEFSKEAEQCGVDGLLLVSPYYNRPSQEGLYRHFRAIAEATPLPNIIYNIPGRTGVHVDLETMLRLAEIPNVVATKESPVDFNQVLKLMANKPEKFTVYSGDDKLLLPFLALGGYGIVSVASHVVGLQIKELIDAFLAGQTERAVGLHNKLMPIFEGLFLQPSPSPVKAALNLIDVPVGGVRLPLVESDEKFIRYLRSILKPFYPNL</sequence>
<reference evidence="16 17" key="1">
    <citation type="submission" date="2020-08" db="EMBL/GenBank/DDBJ databases">
        <title>Complete Genome Sequence of Effusibacillus dendaii Strain skT53, Isolated from Farmland soil.</title>
        <authorList>
            <person name="Konishi T."/>
            <person name="Kawasaki H."/>
        </authorList>
    </citation>
    <scope>NUCLEOTIDE SEQUENCE [LARGE SCALE GENOMIC DNA]</scope>
    <source>
        <strain evidence="17">skT53</strain>
    </source>
</reference>
<dbReference type="EMBL" id="AP023366">
    <property type="protein sequence ID" value="BCJ85323.1"/>
    <property type="molecule type" value="Genomic_DNA"/>
</dbReference>
<dbReference type="InterPro" id="IPR020624">
    <property type="entry name" value="Schiff_base-form_aldolases_CS"/>
</dbReference>
<feature type="site" description="Part of a proton relay during catalysis" evidence="12">
    <location>
        <position position="108"/>
    </location>
</feature>
<dbReference type="KEGG" id="eff:skT53_03080"/>
<evidence type="ECO:0000256" key="2">
    <source>
        <dbReference type="ARBA" id="ARBA00005120"/>
    </source>
</evidence>
<evidence type="ECO:0000256" key="1">
    <source>
        <dbReference type="ARBA" id="ARBA00003294"/>
    </source>
</evidence>
<comment type="pathway">
    <text evidence="2 12">Amino-acid biosynthesis; L-lysine biosynthesis via DAP pathway; (S)-tetrahydrodipicolinate from L-aspartate: step 3/4.</text>
</comment>
<dbReference type="UniPathway" id="UPA00034">
    <property type="reaction ID" value="UER00017"/>
</dbReference>
<accession>A0A7I8D5A2</accession>
<feature type="active site" description="Schiff-base intermediate with substrate" evidence="12 14">
    <location>
        <position position="162"/>
    </location>
</feature>
<keyword evidence="9 12" id="KW-0456">Lyase</keyword>
<evidence type="ECO:0000256" key="4">
    <source>
        <dbReference type="ARBA" id="ARBA00012086"/>
    </source>
</evidence>
<keyword evidence="5 12" id="KW-0963">Cytoplasm</keyword>
<evidence type="ECO:0000256" key="13">
    <source>
        <dbReference type="PIRNR" id="PIRNR001365"/>
    </source>
</evidence>
<dbReference type="EC" id="4.3.3.7" evidence="4 12"/>
<keyword evidence="17" id="KW-1185">Reference proteome</keyword>
<evidence type="ECO:0000256" key="6">
    <source>
        <dbReference type="ARBA" id="ARBA00022605"/>
    </source>
</evidence>
<feature type="site" description="Part of a proton relay during catalysis" evidence="12">
    <location>
        <position position="45"/>
    </location>
</feature>
<dbReference type="PROSITE" id="PS00665">
    <property type="entry name" value="DHDPS_1"/>
    <property type="match status" value="1"/>
</dbReference>
<dbReference type="InterPro" id="IPR013785">
    <property type="entry name" value="Aldolase_TIM"/>
</dbReference>
<gene>
    <name evidence="16" type="primary">dapA_1</name>
    <name evidence="12" type="synonym">dapA</name>
    <name evidence="16" type="ORF">skT53_03080</name>
</gene>
<keyword evidence="6 12" id="KW-0028">Amino-acid biosynthesis</keyword>
<dbReference type="CDD" id="cd00950">
    <property type="entry name" value="DHDPS"/>
    <property type="match status" value="1"/>
</dbReference>
<evidence type="ECO:0000256" key="3">
    <source>
        <dbReference type="ARBA" id="ARBA00007592"/>
    </source>
</evidence>
<evidence type="ECO:0000256" key="5">
    <source>
        <dbReference type="ARBA" id="ARBA00022490"/>
    </source>
</evidence>
<dbReference type="GO" id="GO:0005829">
    <property type="term" value="C:cytosol"/>
    <property type="evidence" value="ECO:0007669"/>
    <property type="project" value="TreeGrafter"/>
</dbReference>
<comment type="catalytic activity">
    <reaction evidence="11 12">
        <text>L-aspartate 4-semialdehyde + pyruvate = (2S,4S)-4-hydroxy-2,3,4,5-tetrahydrodipicolinate + H2O + H(+)</text>
        <dbReference type="Rhea" id="RHEA:34171"/>
        <dbReference type="ChEBI" id="CHEBI:15361"/>
        <dbReference type="ChEBI" id="CHEBI:15377"/>
        <dbReference type="ChEBI" id="CHEBI:15378"/>
        <dbReference type="ChEBI" id="CHEBI:67139"/>
        <dbReference type="ChEBI" id="CHEBI:537519"/>
        <dbReference type="EC" id="4.3.3.7"/>
    </reaction>
</comment>
<dbReference type="InterPro" id="IPR005263">
    <property type="entry name" value="DapA"/>
</dbReference>
<keyword evidence="10 12" id="KW-0704">Schiff base</keyword>
<proteinExistence type="inferred from homology"/>
<dbReference type="GO" id="GO:0008840">
    <property type="term" value="F:4-hydroxy-tetrahydrodipicolinate synthase activity"/>
    <property type="evidence" value="ECO:0007669"/>
    <property type="project" value="UniProtKB-UniRule"/>
</dbReference>
<feature type="active site" description="Proton donor/acceptor" evidence="12 14">
    <location>
        <position position="134"/>
    </location>
</feature>
<dbReference type="Gene3D" id="3.20.20.70">
    <property type="entry name" value="Aldolase class I"/>
    <property type="match status" value="1"/>
</dbReference>
<evidence type="ECO:0000256" key="14">
    <source>
        <dbReference type="PIRSR" id="PIRSR001365-1"/>
    </source>
</evidence>
<dbReference type="PRINTS" id="PR00146">
    <property type="entry name" value="DHPICSNTHASE"/>
</dbReference>
<comment type="caution">
    <text evidence="12">Was originally thought to be a dihydrodipicolinate synthase (DHDPS), catalyzing the condensation of (S)-aspartate-beta-semialdehyde [(S)-ASA] and pyruvate to dihydrodipicolinate (DHDP). However, it was shown in E.coli that the product of the enzymatic reaction is not dihydrodipicolinate but in fact (4S)-4-hydroxy-2,3,4,5-tetrahydro-(2S)-dipicolinic acid (HTPA), and that the consecutive dehydration reaction leading to DHDP is not spontaneous but catalyzed by DapB.</text>
</comment>
<dbReference type="InterPro" id="IPR002220">
    <property type="entry name" value="DapA-like"/>
</dbReference>
<dbReference type="HAMAP" id="MF_00418">
    <property type="entry name" value="DapA"/>
    <property type="match status" value="1"/>
</dbReference>
<dbReference type="AlphaFoldDB" id="A0A7I8D5A2"/>
<comment type="subcellular location">
    <subcellularLocation>
        <location evidence="12">Cytoplasm</location>
    </subcellularLocation>
</comment>
<comment type="similarity">
    <text evidence="3 12 13">Belongs to the DapA family.</text>
</comment>
<dbReference type="RefSeq" id="WP_200759461.1">
    <property type="nucleotide sequence ID" value="NZ_AP023366.1"/>
</dbReference>
<dbReference type="Proteomes" id="UP000593802">
    <property type="component" value="Chromosome"/>
</dbReference>
<protein>
    <recommendedName>
        <fullName evidence="4 12">4-hydroxy-tetrahydrodipicolinate synthase</fullName>
        <shortName evidence="12">HTPA synthase</shortName>
        <ecNumber evidence="4 12">4.3.3.7</ecNumber>
    </recommendedName>
</protein>
<evidence type="ECO:0000256" key="12">
    <source>
        <dbReference type="HAMAP-Rule" id="MF_00418"/>
    </source>
</evidence>
<comment type="function">
    <text evidence="1 12">Catalyzes the condensation of (S)-aspartate-beta-semialdehyde [(S)-ASA] and pyruvate to 4-hydroxy-tetrahydrodipicolinate (HTPA).</text>
</comment>
<feature type="binding site" evidence="12 15">
    <location>
        <position position="46"/>
    </location>
    <ligand>
        <name>pyruvate</name>
        <dbReference type="ChEBI" id="CHEBI:15361"/>
    </ligand>
</feature>
<evidence type="ECO:0000256" key="11">
    <source>
        <dbReference type="ARBA" id="ARBA00047836"/>
    </source>
</evidence>
<feature type="binding site" evidence="12 15">
    <location>
        <position position="204"/>
    </location>
    <ligand>
        <name>pyruvate</name>
        <dbReference type="ChEBI" id="CHEBI:15361"/>
    </ligand>
</feature>
<evidence type="ECO:0000256" key="10">
    <source>
        <dbReference type="ARBA" id="ARBA00023270"/>
    </source>
</evidence>
<dbReference type="SUPFAM" id="SSF51569">
    <property type="entry name" value="Aldolase"/>
    <property type="match status" value="1"/>
</dbReference>
<evidence type="ECO:0000256" key="8">
    <source>
        <dbReference type="ARBA" id="ARBA00023154"/>
    </source>
</evidence>
<evidence type="ECO:0000256" key="15">
    <source>
        <dbReference type="PIRSR" id="PIRSR001365-2"/>
    </source>
</evidence>
<dbReference type="GO" id="GO:0009089">
    <property type="term" value="P:lysine biosynthetic process via diaminopimelate"/>
    <property type="evidence" value="ECO:0007669"/>
    <property type="project" value="UniProtKB-UniRule"/>
</dbReference>
<comment type="subunit">
    <text evidence="12">Homotetramer; dimer of dimers.</text>
</comment>
<dbReference type="PANTHER" id="PTHR12128:SF66">
    <property type="entry name" value="4-HYDROXY-2-OXOGLUTARATE ALDOLASE, MITOCHONDRIAL"/>
    <property type="match status" value="1"/>
</dbReference>
<dbReference type="NCBIfam" id="TIGR00674">
    <property type="entry name" value="dapA"/>
    <property type="match status" value="1"/>
</dbReference>
<dbReference type="Pfam" id="PF00701">
    <property type="entry name" value="DHDPS"/>
    <property type="match status" value="1"/>
</dbReference>
<dbReference type="GO" id="GO:0019877">
    <property type="term" value="P:diaminopimelate biosynthetic process"/>
    <property type="evidence" value="ECO:0007669"/>
    <property type="project" value="UniProtKB-UniRule"/>
</dbReference>
<evidence type="ECO:0000313" key="17">
    <source>
        <dbReference type="Proteomes" id="UP000593802"/>
    </source>
</evidence>